<dbReference type="AlphaFoldDB" id="I1ZI64"/>
<accession>I1ZI64</accession>
<proteinExistence type="evidence at transcript level"/>
<protein>
    <submittedName>
        <fullName evidence="2">Ston</fullName>
    </submittedName>
</protein>
<keyword evidence="1" id="KW-0732">Signal</keyword>
<sequence>MMRLLLIFILLTIYYYSNALPFYQLCNGQIRSWNEINEFVNVLTSIHTPKLKVRNSIAKFCGNQTVILKQIEISNSLTCVSRYALFINPSYEPPATVHVHECKNGNYPVSINIPLIETRSKRPIIVRKIVSCDCLS</sequence>
<evidence type="ECO:0000256" key="1">
    <source>
        <dbReference type="SAM" id="SignalP"/>
    </source>
</evidence>
<reference evidence="2" key="1">
    <citation type="journal article" date="2012" name="Genes Dev.">
        <title>A molecular wound response program associated with regeneration initiation in planarians.</title>
        <authorList>
            <person name="Wenemoser D."/>
            <person name="Lapan S.W."/>
            <person name="Wilkinson A.W."/>
            <person name="Bell G.W."/>
            <person name="Reddien P.W."/>
        </authorList>
    </citation>
    <scope>NUCLEOTIDE SEQUENCE</scope>
    <source>
        <strain evidence="2">ClW4</strain>
    </source>
</reference>
<feature type="signal peptide" evidence="1">
    <location>
        <begin position="1"/>
        <end position="19"/>
    </location>
</feature>
<name>I1ZI64_SCHMD</name>
<evidence type="ECO:0000313" key="2">
    <source>
        <dbReference type="EMBL" id="AFJ24718.1"/>
    </source>
</evidence>
<dbReference type="EMBL" id="JX010475">
    <property type="protein sequence ID" value="AFJ24718.1"/>
    <property type="molecule type" value="mRNA"/>
</dbReference>
<organism evidence="2">
    <name type="scientific">Schmidtea mediterranea</name>
    <name type="common">Freshwater planarian flatworm</name>
    <dbReference type="NCBI Taxonomy" id="79327"/>
    <lineage>
        <taxon>Eukaryota</taxon>
        <taxon>Metazoa</taxon>
        <taxon>Spiralia</taxon>
        <taxon>Lophotrochozoa</taxon>
        <taxon>Platyhelminthes</taxon>
        <taxon>Rhabditophora</taxon>
        <taxon>Seriata</taxon>
        <taxon>Tricladida</taxon>
        <taxon>Continenticola</taxon>
        <taxon>Geoplanoidea</taxon>
        <taxon>Dugesiidae</taxon>
        <taxon>Schmidtea</taxon>
    </lineage>
</organism>
<feature type="chain" id="PRO_5003654728" evidence="1">
    <location>
        <begin position="20"/>
        <end position="136"/>
    </location>
</feature>